<feature type="chain" id="PRO_5011535828" evidence="6">
    <location>
        <begin position="19"/>
        <end position="633"/>
    </location>
</feature>
<dbReference type="InterPro" id="IPR011659">
    <property type="entry name" value="WD40"/>
</dbReference>
<evidence type="ECO:0000313" key="9">
    <source>
        <dbReference type="Proteomes" id="UP000198569"/>
    </source>
</evidence>
<dbReference type="GO" id="GO:0006508">
    <property type="term" value="P:proteolysis"/>
    <property type="evidence" value="ECO:0007669"/>
    <property type="project" value="UniProtKB-KW"/>
</dbReference>
<dbReference type="GO" id="GO:0004177">
    <property type="term" value="F:aminopeptidase activity"/>
    <property type="evidence" value="ECO:0007669"/>
    <property type="project" value="UniProtKB-KW"/>
</dbReference>
<dbReference type="SUPFAM" id="SSF53474">
    <property type="entry name" value="alpha/beta-Hydrolases"/>
    <property type="match status" value="1"/>
</dbReference>
<dbReference type="GO" id="GO:0004252">
    <property type="term" value="F:serine-type endopeptidase activity"/>
    <property type="evidence" value="ECO:0007669"/>
    <property type="project" value="TreeGrafter"/>
</dbReference>
<reference evidence="9" key="1">
    <citation type="submission" date="2016-10" db="EMBL/GenBank/DDBJ databases">
        <authorList>
            <person name="Varghese N."/>
            <person name="Submissions S."/>
        </authorList>
    </citation>
    <scope>NUCLEOTIDE SEQUENCE [LARGE SCALE GENOMIC DNA]</scope>
    <source>
        <strain evidence="9">DSM 15718</strain>
    </source>
</reference>
<gene>
    <name evidence="8" type="ORF">SAMN05444338_11247</name>
</gene>
<proteinExistence type="inferred from homology"/>
<dbReference type="InterPro" id="IPR011042">
    <property type="entry name" value="6-blade_b-propeller_TolB-like"/>
</dbReference>
<evidence type="ECO:0000259" key="7">
    <source>
        <dbReference type="Pfam" id="PF00326"/>
    </source>
</evidence>
<dbReference type="EMBL" id="FNMV01000012">
    <property type="protein sequence ID" value="SDX59182.1"/>
    <property type="molecule type" value="Genomic_DNA"/>
</dbReference>
<keyword evidence="2" id="KW-0645">Protease</keyword>
<dbReference type="PANTHER" id="PTHR42776:SF13">
    <property type="entry name" value="DIPEPTIDYL-PEPTIDASE 5"/>
    <property type="match status" value="1"/>
</dbReference>
<dbReference type="Gene3D" id="3.40.50.1820">
    <property type="entry name" value="alpha/beta hydrolase"/>
    <property type="match status" value="1"/>
</dbReference>
<evidence type="ECO:0000256" key="6">
    <source>
        <dbReference type="SAM" id="SignalP"/>
    </source>
</evidence>
<dbReference type="STRING" id="229203.SAMN05444338_11247"/>
<keyword evidence="3 6" id="KW-0732">Signal</keyword>
<dbReference type="InterPro" id="IPR001375">
    <property type="entry name" value="Peptidase_S9_cat"/>
</dbReference>
<dbReference type="RefSeq" id="WP_091433834.1">
    <property type="nucleotide sequence ID" value="NZ_FNMV01000012.1"/>
</dbReference>
<dbReference type="Pfam" id="PF07676">
    <property type="entry name" value="PD40"/>
    <property type="match status" value="2"/>
</dbReference>
<keyword evidence="9" id="KW-1185">Reference proteome</keyword>
<dbReference type="Proteomes" id="UP000198569">
    <property type="component" value="Unassembled WGS sequence"/>
</dbReference>
<name>A0A1H3CY90_9FLAO</name>
<dbReference type="AlphaFoldDB" id="A0A1H3CY90"/>
<evidence type="ECO:0000256" key="4">
    <source>
        <dbReference type="ARBA" id="ARBA00022801"/>
    </source>
</evidence>
<feature type="signal peptide" evidence="6">
    <location>
        <begin position="1"/>
        <end position="18"/>
    </location>
</feature>
<dbReference type="OrthoDB" id="9812921at2"/>
<evidence type="ECO:0000256" key="5">
    <source>
        <dbReference type="ARBA" id="ARBA00022825"/>
    </source>
</evidence>
<evidence type="ECO:0000256" key="3">
    <source>
        <dbReference type="ARBA" id="ARBA00022729"/>
    </source>
</evidence>
<dbReference type="Pfam" id="PF00326">
    <property type="entry name" value="Peptidase_S9"/>
    <property type="match status" value="1"/>
</dbReference>
<organism evidence="8 9">
    <name type="scientific">Flavobacterium degerlachei</name>
    <dbReference type="NCBI Taxonomy" id="229203"/>
    <lineage>
        <taxon>Bacteria</taxon>
        <taxon>Pseudomonadati</taxon>
        <taxon>Bacteroidota</taxon>
        <taxon>Flavobacteriia</taxon>
        <taxon>Flavobacteriales</taxon>
        <taxon>Flavobacteriaceae</taxon>
        <taxon>Flavobacterium</taxon>
    </lineage>
</organism>
<keyword evidence="8" id="KW-0031">Aminopeptidase</keyword>
<protein>
    <submittedName>
        <fullName evidence="8">Dipeptidyl aminopeptidase/acylaminoacyl peptidase</fullName>
    </submittedName>
</protein>
<dbReference type="Gene3D" id="2.120.10.30">
    <property type="entry name" value="TolB, C-terminal domain"/>
    <property type="match status" value="1"/>
</dbReference>
<dbReference type="InterPro" id="IPR029058">
    <property type="entry name" value="AB_hydrolase_fold"/>
</dbReference>
<keyword evidence="5" id="KW-0720">Serine protease</keyword>
<dbReference type="PANTHER" id="PTHR42776">
    <property type="entry name" value="SERINE PEPTIDASE S9 FAMILY MEMBER"/>
    <property type="match status" value="1"/>
</dbReference>
<dbReference type="FunFam" id="3.40.50.1820:FF:000028">
    <property type="entry name" value="S9 family peptidase"/>
    <property type="match status" value="1"/>
</dbReference>
<evidence type="ECO:0000313" key="8">
    <source>
        <dbReference type="EMBL" id="SDX59182.1"/>
    </source>
</evidence>
<accession>A0A1H3CY90</accession>
<dbReference type="SUPFAM" id="SSF82171">
    <property type="entry name" value="DPP6 N-terminal domain-like"/>
    <property type="match status" value="1"/>
</dbReference>
<keyword evidence="4" id="KW-0378">Hydrolase</keyword>
<evidence type="ECO:0000256" key="2">
    <source>
        <dbReference type="ARBA" id="ARBA00022670"/>
    </source>
</evidence>
<comment type="similarity">
    <text evidence="1">Belongs to the peptidase S9C family.</text>
</comment>
<feature type="domain" description="Peptidase S9 prolyl oligopeptidase catalytic" evidence="7">
    <location>
        <begin position="422"/>
        <end position="633"/>
    </location>
</feature>
<evidence type="ECO:0000256" key="1">
    <source>
        <dbReference type="ARBA" id="ARBA00010040"/>
    </source>
</evidence>
<sequence length="633" mass="71825">MKKILLTTLTMMSLSAIGQNVMSAETLWKLGRVTPLGISKDAKNVVYKVTTPSVEENKSNSKFYVIPVDGGNPIEVVDYKDLVKDKNISPDGKYIVYNEEAKVNNVLGKDFYPKLDKSEVQIYNGLDYRHWDTWNEGKFNHVFYKENTEGAVGVDILGGAAFDSPQKPFGGDEDYIWSPDSKHILYVSKKKEGTQYAISTNTNIYEYNLETGKTTNRTEDNLGYDVAPKFSPSGDLTWLQMKRDGYEADKNDIIVDFKGIKMNLTANWDGTVDSFTWSKDGKKVYFIAAVDGTKQIFEVNFPGFTKIAIQVQQVTNGDFDVNEIVGFSGNNIIVTRADMNHASEIFSFDIKKKSWKQLSNVNTATYDSLALSKTERRYVTTTDGKKMLVWVILPPNFDATKKYPTLLYCQGGPQSALTQFYSFRWNFQLMAANGYIVVAPNRRGMPGHGVEWNEQISKDWGGQVMEDYLSAIDDVAKESYVDKERLGCVGASYGGYSAFYLAGIHNNRFRTFIAHDGVFNTQSMFGTTEEVFFSNWDFGGAYWEKDNAVAQKTYTTFNPATLVEKWDTPILIYQGGKDFRVPIGQGQEAFQAAQLRGIKSRFVYFPEENHWVLKPQNAQVWQNEFFKWLKETL</sequence>